<dbReference type="PANTHER" id="PTHR42852">
    <property type="entry name" value="THIOL:DISULFIDE INTERCHANGE PROTEIN DSBE"/>
    <property type="match status" value="1"/>
</dbReference>
<feature type="transmembrane region" description="Helical" evidence="6">
    <location>
        <begin position="7"/>
        <end position="28"/>
    </location>
</feature>
<keyword evidence="5" id="KW-0676">Redox-active center</keyword>
<reference evidence="9" key="1">
    <citation type="submission" date="2016-10" db="EMBL/GenBank/DDBJ databases">
        <authorList>
            <person name="Varghese N."/>
            <person name="Submissions S."/>
        </authorList>
    </citation>
    <scope>NUCLEOTIDE SEQUENCE [LARGE SCALE GENOMIC DNA]</scope>
    <source>
        <strain evidence="9">DSM 1565</strain>
    </source>
</reference>
<feature type="domain" description="Thioredoxin" evidence="7">
    <location>
        <begin position="39"/>
        <end position="188"/>
    </location>
</feature>
<dbReference type="SUPFAM" id="SSF52833">
    <property type="entry name" value="Thioredoxin-like"/>
    <property type="match status" value="1"/>
</dbReference>
<dbReference type="GO" id="GO:0015036">
    <property type="term" value="F:disulfide oxidoreductase activity"/>
    <property type="evidence" value="ECO:0007669"/>
    <property type="project" value="InterPro"/>
</dbReference>
<dbReference type="EMBL" id="FPCH01000003">
    <property type="protein sequence ID" value="SFV37663.1"/>
    <property type="molecule type" value="Genomic_DNA"/>
</dbReference>
<evidence type="ECO:0000256" key="4">
    <source>
        <dbReference type="ARBA" id="ARBA00023157"/>
    </source>
</evidence>
<evidence type="ECO:0000256" key="2">
    <source>
        <dbReference type="ARBA" id="ARBA00007758"/>
    </source>
</evidence>
<evidence type="ECO:0000313" key="8">
    <source>
        <dbReference type="EMBL" id="SFV37663.1"/>
    </source>
</evidence>
<sequence length="192" mass="20558">MTDGKSNLVRVLPVVIFAVVAGFFAMALRSGDPSRLPSTLVGKTVPQTTFPPLEGLEVNGSPVRGFSSADLAKGKVSVVNYWASWCQPCVEEHPFLEQLKEEAGVDIYGVNYKDQTDAARRFVSRFGNPYSAVGTDKSGRAAIDWGVYGTPETFIVNGRGEVVYKHVGPISADSLTTKLLPAIEKAKAAPAP</sequence>
<dbReference type="STRING" id="51670.SAMN04488557_3277"/>
<keyword evidence="6" id="KW-1133">Transmembrane helix</keyword>
<dbReference type="PROSITE" id="PS51352">
    <property type="entry name" value="THIOREDOXIN_2"/>
    <property type="match status" value="1"/>
</dbReference>
<keyword evidence="3" id="KW-0201">Cytochrome c-type biogenesis</keyword>
<proteinExistence type="inferred from homology"/>
<keyword evidence="9" id="KW-1185">Reference proteome</keyword>
<comment type="subcellular location">
    <subcellularLocation>
        <location evidence="1">Cell envelope</location>
    </subcellularLocation>
</comment>
<dbReference type="InterPro" id="IPR050553">
    <property type="entry name" value="Thioredoxin_ResA/DsbE_sf"/>
</dbReference>
<dbReference type="Proteomes" id="UP000199423">
    <property type="component" value="Unassembled WGS sequence"/>
</dbReference>
<organism evidence="8 9">
    <name type="scientific">Hyphomicrobium facile</name>
    <dbReference type="NCBI Taxonomy" id="51670"/>
    <lineage>
        <taxon>Bacteria</taxon>
        <taxon>Pseudomonadati</taxon>
        <taxon>Pseudomonadota</taxon>
        <taxon>Alphaproteobacteria</taxon>
        <taxon>Hyphomicrobiales</taxon>
        <taxon>Hyphomicrobiaceae</taxon>
        <taxon>Hyphomicrobium</taxon>
    </lineage>
</organism>
<dbReference type="InterPro" id="IPR004799">
    <property type="entry name" value="Periplasmic_diS_OxRdtase_DsbE"/>
</dbReference>
<evidence type="ECO:0000256" key="3">
    <source>
        <dbReference type="ARBA" id="ARBA00022748"/>
    </source>
</evidence>
<name>A0A1I7NSL5_9HYPH</name>
<dbReference type="GO" id="GO:0030288">
    <property type="term" value="C:outer membrane-bounded periplasmic space"/>
    <property type="evidence" value="ECO:0007669"/>
    <property type="project" value="InterPro"/>
</dbReference>
<keyword evidence="4" id="KW-1015">Disulfide bond</keyword>
<accession>A0A1I7NSL5</accession>
<dbReference type="InterPro" id="IPR036249">
    <property type="entry name" value="Thioredoxin-like_sf"/>
</dbReference>
<keyword evidence="6" id="KW-0812">Transmembrane</keyword>
<dbReference type="AlphaFoldDB" id="A0A1I7NSL5"/>
<dbReference type="NCBIfam" id="TIGR00385">
    <property type="entry name" value="dsbE"/>
    <property type="match status" value="1"/>
</dbReference>
<keyword evidence="6" id="KW-0472">Membrane</keyword>
<evidence type="ECO:0000256" key="6">
    <source>
        <dbReference type="SAM" id="Phobius"/>
    </source>
</evidence>
<dbReference type="Pfam" id="PF08534">
    <property type="entry name" value="Redoxin"/>
    <property type="match status" value="1"/>
</dbReference>
<dbReference type="Gene3D" id="3.40.30.10">
    <property type="entry name" value="Glutaredoxin"/>
    <property type="match status" value="1"/>
</dbReference>
<dbReference type="InterPro" id="IPR013740">
    <property type="entry name" value="Redoxin"/>
</dbReference>
<dbReference type="CDD" id="cd03010">
    <property type="entry name" value="TlpA_like_DsbE"/>
    <property type="match status" value="1"/>
</dbReference>
<gene>
    <name evidence="8" type="ORF">SAMN04488557_3277</name>
</gene>
<dbReference type="PANTHER" id="PTHR42852:SF6">
    <property type="entry name" value="THIOL:DISULFIDE INTERCHANGE PROTEIN DSBE"/>
    <property type="match status" value="1"/>
</dbReference>
<dbReference type="RefSeq" id="WP_244531304.1">
    <property type="nucleotide sequence ID" value="NZ_FPCH01000003.1"/>
</dbReference>
<protein>
    <submittedName>
        <fullName evidence="8">Cytochrome c biogenesis protein CcmG, thiol:disulfide interchange protein DsbE</fullName>
    </submittedName>
</protein>
<dbReference type="GO" id="GO:0017004">
    <property type="term" value="P:cytochrome complex assembly"/>
    <property type="evidence" value="ECO:0007669"/>
    <property type="project" value="UniProtKB-KW"/>
</dbReference>
<evidence type="ECO:0000259" key="7">
    <source>
        <dbReference type="PROSITE" id="PS51352"/>
    </source>
</evidence>
<evidence type="ECO:0000256" key="5">
    <source>
        <dbReference type="ARBA" id="ARBA00023284"/>
    </source>
</evidence>
<dbReference type="InterPro" id="IPR013766">
    <property type="entry name" value="Thioredoxin_domain"/>
</dbReference>
<evidence type="ECO:0000256" key="1">
    <source>
        <dbReference type="ARBA" id="ARBA00004196"/>
    </source>
</evidence>
<comment type="similarity">
    <text evidence="2">Belongs to the thioredoxin family. DsbE subfamily.</text>
</comment>
<evidence type="ECO:0000313" key="9">
    <source>
        <dbReference type="Proteomes" id="UP000199423"/>
    </source>
</evidence>